<dbReference type="EMBL" id="JACHJU010000001">
    <property type="protein sequence ID" value="MBB4936730.1"/>
    <property type="molecule type" value="Genomic_DNA"/>
</dbReference>
<evidence type="ECO:0000259" key="2">
    <source>
        <dbReference type="Pfam" id="PF13354"/>
    </source>
</evidence>
<gene>
    <name evidence="4" type="ORF">FHR32_001035</name>
</gene>
<dbReference type="GO" id="GO:0030655">
    <property type="term" value="P:beta-lactam antibiotic catabolic process"/>
    <property type="evidence" value="ECO:0007669"/>
    <property type="project" value="InterPro"/>
</dbReference>
<comment type="caution">
    <text evidence="4">The sequence shown here is derived from an EMBL/GenBank/DDBJ whole genome shotgun (WGS) entry which is preliminary data.</text>
</comment>
<name>A0A7W7RRC7_9ACTN</name>
<keyword evidence="1" id="KW-0732">Signal</keyword>
<dbReference type="RefSeq" id="WP_184753230.1">
    <property type="nucleotide sequence ID" value="NZ_BAABEK010000058.1"/>
</dbReference>
<feature type="domain" description="ORF 12 gene product N-terminal" evidence="3">
    <location>
        <begin position="44"/>
        <end position="133"/>
    </location>
</feature>
<dbReference type="GO" id="GO:0008800">
    <property type="term" value="F:beta-lactamase activity"/>
    <property type="evidence" value="ECO:0007669"/>
    <property type="project" value="InterPro"/>
</dbReference>
<dbReference type="PANTHER" id="PTHR35333:SF5">
    <property type="entry name" value="CONSERVED LIPOPROTEIN LPQF-RELATED"/>
    <property type="match status" value="1"/>
</dbReference>
<dbReference type="Pfam" id="PF18042">
    <property type="entry name" value="ORF_12_N"/>
    <property type="match status" value="1"/>
</dbReference>
<dbReference type="InterPro" id="IPR040846">
    <property type="entry name" value="ORF_12_N"/>
</dbReference>
<dbReference type="AlphaFoldDB" id="A0A7W7RRC7"/>
<sequence length="453" mass="48626">MRLPFRQTYALALGLAMAAVPATALASGAPAAPAPAAVTAAPQIPDSPVGRQLSWYLDAVPRAPIPNAELEEHLSADFLKAIPADDFNAFTKNLKGLTLEKLTAVKPTRLVGLASVGGHTFVLTIAVDGDGRINRLGLDPGPAPVPPAPTSWAQLDTRLSKAAPETGFAAAEIDSRGRCEVVHGKAVDEPRPLGSMFKLYVLGAVAEKIRDGGLSWDTKLTIKPEWKSVGEDGLVDRPDNSTTTVHEAAKLMISISDNTATDILIHTVGRKAVEAKVRTWSGHVKENIPFLTTRELFLLKGVNYPAQAKTYLALNPARKLAYLKKTVAKQSLSDIKIWTTPRENDTLEWFGSPRDVCRAYAGLVKLNSKQLNETLSANDGSLKLAPEKWPTVWFKGGSEVGVVNTSYLARSARGKVYVVTTMTANPQTAINENTAVPEIISLSRGAFALVEAR</sequence>
<feature type="domain" description="Beta-lactamase class A catalytic" evidence="2">
    <location>
        <begin position="188"/>
        <end position="282"/>
    </location>
</feature>
<keyword evidence="5" id="KW-1185">Reference proteome</keyword>
<evidence type="ECO:0000259" key="3">
    <source>
        <dbReference type="Pfam" id="PF18042"/>
    </source>
</evidence>
<protein>
    <submittedName>
        <fullName evidence="4">Beta-lactamase class A</fullName>
    </submittedName>
</protein>
<dbReference type="InterPro" id="IPR045155">
    <property type="entry name" value="Beta-lactam_cat"/>
</dbReference>
<feature type="signal peptide" evidence="1">
    <location>
        <begin position="1"/>
        <end position="26"/>
    </location>
</feature>
<evidence type="ECO:0000313" key="4">
    <source>
        <dbReference type="EMBL" id="MBB4936730.1"/>
    </source>
</evidence>
<dbReference type="Gene3D" id="3.10.450.280">
    <property type="match status" value="1"/>
</dbReference>
<dbReference type="InterPro" id="IPR000871">
    <property type="entry name" value="Beta-lactam_class-A"/>
</dbReference>
<organism evidence="4 5">
    <name type="scientific">Streptosporangium album</name>
    <dbReference type="NCBI Taxonomy" id="47479"/>
    <lineage>
        <taxon>Bacteria</taxon>
        <taxon>Bacillati</taxon>
        <taxon>Actinomycetota</taxon>
        <taxon>Actinomycetes</taxon>
        <taxon>Streptosporangiales</taxon>
        <taxon>Streptosporangiaceae</taxon>
        <taxon>Streptosporangium</taxon>
    </lineage>
</organism>
<dbReference type="Pfam" id="PF13354">
    <property type="entry name" value="Beta-lactamase2"/>
    <property type="match status" value="1"/>
</dbReference>
<dbReference type="GO" id="GO:0046677">
    <property type="term" value="P:response to antibiotic"/>
    <property type="evidence" value="ECO:0007669"/>
    <property type="project" value="InterPro"/>
</dbReference>
<dbReference type="InterPro" id="IPR012338">
    <property type="entry name" value="Beta-lactam/transpept-like"/>
</dbReference>
<proteinExistence type="predicted"/>
<evidence type="ECO:0000256" key="1">
    <source>
        <dbReference type="SAM" id="SignalP"/>
    </source>
</evidence>
<feature type="chain" id="PRO_5038356968" evidence="1">
    <location>
        <begin position="27"/>
        <end position="453"/>
    </location>
</feature>
<dbReference type="PANTHER" id="PTHR35333">
    <property type="entry name" value="BETA-LACTAMASE"/>
    <property type="match status" value="1"/>
</dbReference>
<accession>A0A7W7RRC7</accession>
<dbReference type="SUPFAM" id="SSF56601">
    <property type="entry name" value="beta-lactamase/transpeptidase-like"/>
    <property type="match status" value="1"/>
</dbReference>
<dbReference type="Gene3D" id="3.40.710.10">
    <property type="entry name" value="DD-peptidase/beta-lactamase superfamily"/>
    <property type="match status" value="1"/>
</dbReference>
<evidence type="ECO:0000313" key="5">
    <source>
        <dbReference type="Proteomes" id="UP000534286"/>
    </source>
</evidence>
<reference evidence="4 5" key="1">
    <citation type="submission" date="2020-08" db="EMBL/GenBank/DDBJ databases">
        <title>Sequencing the genomes of 1000 actinobacteria strains.</title>
        <authorList>
            <person name="Klenk H.-P."/>
        </authorList>
    </citation>
    <scope>NUCLEOTIDE SEQUENCE [LARGE SCALE GENOMIC DNA]</scope>
    <source>
        <strain evidence="4 5">DSM 43023</strain>
    </source>
</reference>
<dbReference type="Proteomes" id="UP000534286">
    <property type="component" value="Unassembled WGS sequence"/>
</dbReference>